<name>C4XHN5_SOLM1</name>
<dbReference type="eggNOG" id="COG4087">
    <property type="taxonomic scope" value="Bacteria"/>
</dbReference>
<dbReference type="STRING" id="573370.DMR_29180"/>
<proteinExistence type="predicted"/>
<dbReference type="KEGG" id="dma:DMR_29180"/>
<dbReference type="EMBL" id="AP010904">
    <property type="protein sequence ID" value="BAH76409.1"/>
    <property type="molecule type" value="Genomic_DNA"/>
</dbReference>
<accession>C4XHN5</accession>
<evidence type="ECO:0000313" key="2">
    <source>
        <dbReference type="Proteomes" id="UP000009071"/>
    </source>
</evidence>
<reference evidence="1 2" key="1">
    <citation type="journal article" date="2009" name="Genome Res.">
        <title>Whole genome sequence of Desulfovibrio magneticus strain RS-1 revealed common gene clusters in magnetotactic bacteria.</title>
        <authorList>
            <person name="Nakazawa H."/>
            <person name="Arakaki A."/>
            <person name="Narita-Yamada S."/>
            <person name="Yashiro I."/>
            <person name="Jinno K."/>
            <person name="Aoki N."/>
            <person name="Tsuruyama A."/>
            <person name="Okamura Y."/>
            <person name="Tanikawa S."/>
            <person name="Fujita N."/>
            <person name="Takeyama H."/>
            <person name="Matsunaga T."/>
        </authorList>
    </citation>
    <scope>NUCLEOTIDE SEQUENCE [LARGE SCALE GENOMIC DNA]</scope>
    <source>
        <strain evidence="2">ATCC 700980 / DSM 13731 / RS-1</strain>
    </source>
</reference>
<sequence length="51" mass="5310">MMAAAALGIAVIGEEGAATQTILTSRVVCRDIISALDLLLKPKRLAATLRC</sequence>
<evidence type="ECO:0000313" key="1">
    <source>
        <dbReference type="EMBL" id="BAH76409.1"/>
    </source>
</evidence>
<dbReference type="Proteomes" id="UP000009071">
    <property type="component" value="Chromosome"/>
</dbReference>
<keyword evidence="2" id="KW-1185">Reference proteome</keyword>
<protein>
    <submittedName>
        <fullName evidence="1">Uncharacterized protein</fullName>
    </submittedName>
</protein>
<gene>
    <name evidence="1" type="ordered locus">DMR_29180</name>
</gene>
<dbReference type="AlphaFoldDB" id="C4XHN5"/>
<dbReference type="HOGENOM" id="CLU_3098155_0_0_7"/>
<organism evidence="1 2">
    <name type="scientific">Solidesulfovibrio magneticus (strain ATCC 700980 / DSM 13731 / RS-1)</name>
    <name type="common">Desulfovibrio magneticus</name>
    <dbReference type="NCBI Taxonomy" id="573370"/>
    <lineage>
        <taxon>Bacteria</taxon>
        <taxon>Pseudomonadati</taxon>
        <taxon>Thermodesulfobacteriota</taxon>
        <taxon>Desulfovibrionia</taxon>
        <taxon>Desulfovibrionales</taxon>
        <taxon>Desulfovibrionaceae</taxon>
        <taxon>Solidesulfovibrio</taxon>
    </lineage>
</organism>